<evidence type="ECO:0000313" key="1">
    <source>
        <dbReference type="EMBL" id="KDN82174.1"/>
    </source>
</evidence>
<dbReference type="HOGENOM" id="CLU_3328899_0_0_11"/>
<accession>A0A066YQE6</accession>
<reference evidence="1 2" key="1">
    <citation type="submission" date="2014-05" db="EMBL/GenBank/DDBJ databases">
        <title>Draft Genome Sequence of Kitasatospora cheerisanensis KCTC 2395.</title>
        <authorList>
            <person name="Nam D.H."/>
        </authorList>
    </citation>
    <scope>NUCLEOTIDE SEQUENCE [LARGE SCALE GENOMIC DNA]</scope>
    <source>
        <strain evidence="1 2">KCTC 2395</strain>
    </source>
</reference>
<dbReference type="AlphaFoldDB" id="A0A066YQE6"/>
<name>A0A066YQE6_9ACTN</name>
<evidence type="ECO:0000313" key="2">
    <source>
        <dbReference type="Proteomes" id="UP000027178"/>
    </source>
</evidence>
<comment type="caution">
    <text evidence="1">The sequence shown here is derived from an EMBL/GenBank/DDBJ whole genome shotgun (WGS) entry which is preliminary data.</text>
</comment>
<keyword evidence="2" id="KW-1185">Reference proteome</keyword>
<proteinExistence type="predicted"/>
<organism evidence="1 2">
    <name type="scientific">Kitasatospora cheerisanensis KCTC 2395</name>
    <dbReference type="NCBI Taxonomy" id="1348663"/>
    <lineage>
        <taxon>Bacteria</taxon>
        <taxon>Bacillati</taxon>
        <taxon>Actinomycetota</taxon>
        <taxon>Actinomycetes</taxon>
        <taxon>Kitasatosporales</taxon>
        <taxon>Streptomycetaceae</taxon>
        <taxon>Kitasatospora</taxon>
    </lineage>
</organism>
<protein>
    <submittedName>
        <fullName evidence="1">Uncharacterized protein</fullName>
    </submittedName>
</protein>
<dbReference type="Proteomes" id="UP000027178">
    <property type="component" value="Unassembled WGS sequence"/>
</dbReference>
<sequence length="38" mass="4255">MPLRPAICRHVMTALPGPAWKMRTGRHMRDAAAELVRG</sequence>
<dbReference type="EMBL" id="JNBY01000117">
    <property type="protein sequence ID" value="KDN82174.1"/>
    <property type="molecule type" value="Genomic_DNA"/>
</dbReference>
<gene>
    <name evidence="1" type="ORF">KCH_60720</name>
</gene>